<evidence type="ECO:0000259" key="1">
    <source>
        <dbReference type="Pfam" id="PF06983"/>
    </source>
</evidence>
<organism evidence="3">
    <name type="scientific">Candidatus Enterococcus mansonii</name>
    <dbReference type="NCBI Taxonomy" id="1834181"/>
    <lineage>
        <taxon>Bacteria</taxon>
        <taxon>Bacillati</taxon>
        <taxon>Bacillota</taxon>
        <taxon>Bacilli</taxon>
        <taxon>Lactobacillales</taxon>
        <taxon>Enterococcaceae</taxon>
        <taxon>Enterococcus</taxon>
    </lineage>
</organism>
<dbReference type="STRING" id="1834181.A5880_002995"/>
<evidence type="ECO:0000313" key="2">
    <source>
        <dbReference type="EMBL" id="MEI5993176.1"/>
    </source>
</evidence>
<dbReference type="PANTHER" id="PTHR33990:SF1">
    <property type="entry name" value="PROTEIN YJDN"/>
    <property type="match status" value="1"/>
</dbReference>
<sequence length="134" mass="15205">MPIATYITFEDQSKDAIAFYEQVFETNCLDLVTYATLGIPDLDEKSQTLVMNASLKIEEHTIMFSDTPSFMNKISYGRNVGLVIEITDPEKLTNYFTKLSIGATHVMPLQKTDWSDLFGQLTDQFGISWSFNLV</sequence>
<reference evidence="2 4" key="2">
    <citation type="submission" date="2018-07" db="EMBL/GenBank/DDBJ databases">
        <title>The Genome Sequence of Enterococcus sp. DIV0659b.</title>
        <authorList>
            <consortium name="The Broad Institute Genomics Platform"/>
            <consortium name="The Broad Institute Genomic Center for Infectious Diseases"/>
            <person name="Earl A."/>
            <person name="Manson A."/>
            <person name="Schwartman J."/>
            <person name="Gilmore M."/>
            <person name="Abouelleil A."/>
            <person name="Cao P."/>
            <person name="Chapman S."/>
            <person name="Cusick C."/>
            <person name="Shea T."/>
            <person name="Young S."/>
            <person name="Neafsey D."/>
            <person name="Nusbaum C."/>
            <person name="Birren B."/>
        </authorList>
    </citation>
    <scope>NUCLEOTIDE SEQUENCE [LARGE SCALE GENOMIC DNA]</scope>
    <source>
        <strain evidence="2 4">4G2_DIV0659</strain>
    </source>
</reference>
<dbReference type="PANTHER" id="PTHR33990">
    <property type="entry name" value="PROTEIN YJDN-RELATED"/>
    <property type="match status" value="1"/>
</dbReference>
<accession>A0A242C7D9</accession>
<name>A0A242C7D9_9ENTE</name>
<comment type="caution">
    <text evidence="3">The sequence shown here is derived from an EMBL/GenBank/DDBJ whole genome shotgun (WGS) entry which is preliminary data.</text>
</comment>
<reference evidence="3" key="1">
    <citation type="submission" date="2017-05" db="EMBL/GenBank/DDBJ databases">
        <title>The Genome Sequence of Enterococcus sp. 4G2_DIV0659.</title>
        <authorList>
            <consortium name="The Broad Institute Genomics Platform"/>
            <consortium name="The Broad Institute Genomic Center for Infectious Diseases"/>
            <person name="Earl A."/>
            <person name="Manson A."/>
            <person name="Schwartman J."/>
            <person name="Gilmore M."/>
            <person name="Abouelleil A."/>
            <person name="Cao P."/>
            <person name="Chapman S."/>
            <person name="Cusick C."/>
            <person name="Shea T."/>
            <person name="Young S."/>
            <person name="Neafsey D."/>
            <person name="Nusbaum C."/>
            <person name="Birren B."/>
        </authorList>
    </citation>
    <scope>NUCLEOTIDE SEQUENCE [LARGE SCALE GENOMIC DNA]</scope>
    <source>
        <strain evidence="3">4G2_DIV0659</strain>
    </source>
</reference>
<dbReference type="RefSeq" id="WP_086331839.1">
    <property type="nucleotide sequence ID" value="NZ_NGLE02000001.1"/>
</dbReference>
<keyword evidence="4" id="KW-1185">Reference proteome</keyword>
<dbReference type="Proteomes" id="UP000195139">
    <property type="component" value="Unassembled WGS sequence"/>
</dbReference>
<dbReference type="InterPro" id="IPR029068">
    <property type="entry name" value="Glyas_Bleomycin-R_OHBP_Dase"/>
</dbReference>
<dbReference type="EMBL" id="NGLE02000001">
    <property type="protein sequence ID" value="MEI5993176.1"/>
    <property type="molecule type" value="Genomic_DNA"/>
</dbReference>
<proteinExistence type="predicted"/>
<dbReference type="AlphaFoldDB" id="A0A242C7D9"/>
<dbReference type="EMBL" id="NGLE01000004">
    <property type="protein sequence ID" value="OTO05820.1"/>
    <property type="molecule type" value="Genomic_DNA"/>
</dbReference>
<evidence type="ECO:0000313" key="4">
    <source>
        <dbReference type="Proteomes" id="UP000195139"/>
    </source>
</evidence>
<dbReference type="OrthoDB" id="9795306at2"/>
<dbReference type="Gene3D" id="3.10.180.10">
    <property type="entry name" value="2,3-Dihydroxybiphenyl 1,2-Dioxygenase, domain 1"/>
    <property type="match status" value="1"/>
</dbReference>
<dbReference type="SUPFAM" id="SSF54593">
    <property type="entry name" value="Glyoxalase/Bleomycin resistance protein/Dihydroxybiphenyl dioxygenase"/>
    <property type="match status" value="1"/>
</dbReference>
<protein>
    <recommendedName>
        <fullName evidence="1">PhnB-like domain-containing protein</fullName>
    </recommendedName>
</protein>
<dbReference type="CDD" id="cd06588">
    <property type="entry name" value="PhnB_like"/>
    <property type="match status" value="1"/>
</dbReference>
<evidence type="ECO:0000313" key="3">
    <source>
        <dbReference type="EMBL" id="OTO05820.1"/>
    </source>
</evidence>
<gene>
    <name evidence="2" type="ORF">A5880_000717</name>
    <name evidence="3" type="ORF">A5880_002995</name>
</gene>
<dbReference type="Pfam" id="PF06983">
    <property type="entry name" value="3-dmu-9_3-mt"/>
    <property type="match status" value="1"/>
</dbReference>
<dbReference type="InterPro" id="IPR028973">
    <property type="entry name" value="PhnB-like"/>
</dbReference>
<feature type="domain" description="PhnB-like" evidence="1">
    <location>
        <begin position="3"/>
        <end position="130"/>
    </location>
</feature>